<comment type="caution">
    <text evidence="1">The sequence shown here is derived from an EMBL/GenBank/DDBJ whole genome shotgun (WGS) entry which is preliminary data.</text>
</comment>
<accession>X0VGW1</accession>
<evidence type="ECO:0000313" key="1">
    <source>
        <dbReference type="EMBL" id="GAG17500.1"/>
    </source>
</evidence>
<name>X0VGW1_9ZZZZ</name>
<reference evidence="1" key="1">
    <citation type="journal article" date="2014" name="Front. Microbiol.">
        <title>High frequency of phylogenetically diverse reductive dehalogenase-homologous genes in deep subseafloor sedimentary metagenomes.</title>
        <authorList>
            <person name="Kawai M."/>
            <person name="Futagami T."/>
            <person name="Toyoda A."/>
            <person name="Takaki Y."/>
            <person name="Nishi S."/>
            <person name="Hori S."/>
            <person name="Arai W."/>
            <person name="Tsubouchi T."/>
            <person name="Morono Y."/>
            <person name="Uchiyama I."/>
            <person name="Ito T."/>
            <person name="Fujiyama A."/>
            <person name="Inagaki F."/>
            <person name="Takami H."/>
        </authorList>
    </citation>
    <scope>NUCLEOTIDE SEQUENCE</scope>
    <source>
        <strain evidence="1">Expedition CK06-06</strain>
    </source>
</reference>
<organism evidence="1">
    <name type="scientific">marine sediment metagenome</name>
    <dbReference type="NCBI Taxonomy" id="412755"/>
    <lineage>
        <taxon>unclassified sequences</taxon>
        <taxon>metagenomes</taxon>
        <taxon>ecological metagenomes</taxon>
    </lineage>
</organism>
<feature type="non-terminal residue" evidence="1">
    <location>
        <position position="41"/>
    </location>
</feature>
<dbReference type="AlphaFoldDB" id="X0VGW1"/>
<sequence length="41" mass="4909">MRRIGSNIRKQNNDAKAHRIVRNIIKYTDDQPARNDYPKKI</sequence>
<protein>
    <submittedName>
        <fullName evidence="1">Uncharacterized protein</fullName>
    </submittedName>
</protein>
<proteinExistence type="predicted"/>
<dbReference type="EMBL" id="BARS01032699">
    <property type="protein sequence ID" value="GAG17500.1"/>
    <property type="molecule type" value="Genomic_DNA"/>
</dbReference>
<gene>
    <name evidence="1" type="ORF">S01H1_50736</name>
</gene>